<feature type="compositionally biased region" description="Basic and acidic residues" evidence="1">
    <location>
        <begin position="73"/>
        <end position="82"/>
    </location>
</feature>
<name>A0ABN2RW35_9PSEU</name>
<dbReference type="EMBL" id="BAAANN010000027">
    <property type="protein sequence ID" value="GAA1975855.1"/>
    <property type="molecule type" value="Genomic_DNA"/>
</dbReference>
<keyword evidence="3" id="KW-1185">Reference proteome</keyword>
<evidence type="ECO:0000256" key="1">
    <source>
        <dbReference type="SAM" id="MobiDB-lite"/>
    </source>
</evidence>
<comment type="caution">
    <text evidence="2">The sequence shown here is derived from an EMBL/GenBank/DDBJ whole genome shotgun (WGS) entry which is preliminary data.</text>
</comment>
<sequence>MTFGNLNAANEPFTSLRRSRASTRADALKVLLRESDAAKATFRATRQEAPSQAGADRGAAIGAALGDQSTAGDRIKARRPERGGQNTAGEPGPRGTGDPAEQRDPADPLKGTFGESAGSRTRPSQAAASPSSCPEGAPEGV</sequence>
<feature type="region of interest" description="Disordered" evidence="1">
    <location>
        <begin position="1"/>
        <end position="23"/>
    </location>
</feature>
<feature type="region of interest" description="Disordered" evidence="1">
    <location>
        <begin position="42"/>
        <end position="141"/>
    </location>
</feature>
<reference evidence="2 3" key="1">
    <citation type="journal article" date="2019" name="Int. J. Syst. Evol. Microbiol.">
        <title>The Global Catalogue of Microorganisms (GCM) 10K type strain sequencing project: providing services to taxonomists for standard genome sequencing and annotation.</title>
        <authorList>
            <consortium name="The Broad Institute Genomics Platform"/>
            <consortium name="The Broad Institute Genome Sequencing Center for Infectious Disease"/>
            <person name="Wu L."/>
            <person name="Ma J."/>
        </authorList>
    </citation>
    <scope>NUCLEOTIDE SEQUENCE [LARGE SCALE GENOMIC DNA]</scope>
    <source>
        <strain evidence="2 3">JCM 14545</strain>
    </source>
</reference>
<proteinExistence type="predicted"/>
<dbReference type="Proteomes" id="UP001501116">
    <property type="component" value="Unassembled WGS sequence"/>
</dbReference>
<evidence type="ECO:0000313" key="2">
    <source>
        <dbReference type="EMBL" id="GAA1975855.1"/>
    </source>
</evidence>
<protein>
    <submittedName>
        <fullName evidence="2">Uncharacterized protein</fullName>
    </submittedName>
</protein>
<feature type="compositionally biased region" description="Low complexity" evidence="1">
    <location>
        <begin position="53"/>
        <end position="66"/>
    </location>
</feature>
<organism evidence="2 3">
    <name type="scientific">Amycolatopsis minnesotensis</name>
    <dbReference type="NCBI Taxonomy" id="337894"/>
    <lineage>
        <taxon>Bacteria</taxon>
        <taxon>Bacillati</taxon>
        <taxon>Actinomycetota</taxon>
        <taxon>Actinomycetes</taxon>
        <taxon>Pseudonocardiales</taxon>
        <taxon>Pseudonocardiaceae</taxon>
        <taxon>Amycolatopsis</taxon>
    </lineage>
</organism>
<gene>
    <name evidence="2" type="ORF">GCM10009754_59180</name>
</gene>
<accession>A0ABN2RW35</accession>
<evidence type="ECO:0000313" key="3">
    <source>
        <dbReference type="Proteomes" id="UP001501116"/>
    </source>
</evidence>
<feature type="compositionally biased region" description="Low complexity" evidence="1">
    <location>
        <begin position="123"/>
        <end position="134"/>
    </location>
</feature>